<evidence type="ECO:0000256" key="2">
    <source>
        <dbReference type="ARBA" id="ARBA00005989"/>
    </source>
</evidence>
<evidence type="ECO:0000256" key="1">
    <source>
        <dbReference type="ARBA" id="ARBA00004418"/>
    </source>
</evidence>
<keyword evidence="8" id="KW-1185">Reference proteome</keyword>
<keyword evidence="4" id="KW-1133">Transmembrane helix</keyword>
<dbReference type="CDD" id="cd14656">
    <property type="entry name" value="Imelysin-like_EfeO"/>
    <property type="match status" value="1"/>
</dbReference>
<dbReference type="NCBIfam" id="NF041757">
    <property type="entry name" value="EfeO"/>
    <property type="match status" value="1"/>
</dbReference>
<accession>A1B2T7</accession>
<dbReference type="InterPro" id="IPR034981">
    <property type="entry name" value="Imelysin-like_EfeO/Algp7"/>
</dbReference>
<dbReference type="PANTHER" id="PTHR39192">
    <property type="entry name" value="IRON UPTAKE SYSTEM COMPONENT EFEO"/>
    <property type="match status" value="1"/>
</dbReference>
<dbReference type="InterPro" id="IPR018976">
    <property type="entry name" value="Imelysin-like"/>
</dbReference>
<dbReference type="InterPro" id="IPR053377">
    <property type="entry name" value="Iron_uptake_EfeM/EfeO"/>
</dbReference>
<evidence type="ECO:0000259" key="5">
    <source>
        <dbReference type="Pfam" id="PF09375"/>
    </source>
</evidence>
<dbReference type="EMBL" id="CP000489">
    <property type="protein sequence ID" value="ABL69831.1"/>
    <property type="molecule type" value="Genomic_DNA"/>
</dbReference>
<dbReference type="Pfam" id="PF09375">
    <property type="entry name" value="Peptidase_M75"/>
    <property type="match status" value="1"/>
</dbReference>
<evidence type="ECO:0000259" key="6">
    <source>
        <dbReference type="Pfam" id="PF13473"/>
    </source>
</evidence>
<dbReference type="GO" id="GO:0042597">
    <property type="term" value="C:periplasmic space"/>
    <property type="evidence" value="ECO:0007669"/>
    <property type="project" value="UniProtKB-SubCell"/>
</dbReference>
<dbReference type="PANTHER" id="PTHR39192:SF1">
    <property type="entry name" value="IRON UPTAKE SYSTEM COMPONENT EFEO"/>
    <property type="match status" value="1"/>
</dbReference>
<feature type="transmembrane region" description="Helical" evidence="4">
    <location>
        <begin position="7"/>
        <end position="29"/>
    </location>
</feature>
<keyword evidence="4" id="KW-0812">Transmembrane</keyword>
<dbReference type="Pfam" id="PF13473">
    <property type="entry name" value="Cupredoxin_1"/>
    <property type="match status" value="1"/>
</dbReference>
<gene>
    <name evidence="7" type="ordered locus">Pden_1734</name>
</gene>
<name>A1B2T7_PARDP</name>
<proteinExistence type="inferred from homology"/>
<dbReference type="Gene3D" id="1.20.1420.20">
    <property type="entry name" value="M75 peptidase, HXXE motif"/>
    <property type="match status" value="1"/>
</dbReference>
<dbReference type="STRING" id="318586.Pden_1734"/>
<sequence>MTSPSKGIYLAIAGAAVLAVAGGAAFWYATQRNAGTQTAADQLVTVNATTCEPNAITVPGGRRSFEIVNASDRPIEWEILNGVMVVAERENIAPGFRSTLEVQLAPGEYAITCGLLSNPRGTLTVTPSDEAAAAASEVTLRKFLGPLSEYRVYLVMQGNAAVKAAEALRDAITANDLEAAREAWHQARLPYRRIEPLAYRFSDLEERIDARAAYLAGREQDPAFIGYHRIEYGLFAENRTEGLAPFADALVADLTELAARLKQAPLDPGLLIEIPGESALQIAQGQIPQGENLYAGNDLQDLAASLEGIGKLAGLLRQVVAGVDPALDKVIEQDMQAAEAHLAAIAAEAHPTYGDVPKAARDALAADLTRLSESLRKLQPAIGMN</sequence>
<evidence type="ECO:0008006" key="9">
    <source>
        <dbReference type="Google" id="ProtNLM"/>
    </source>
</evidence>
<keyword evidence="3" id="KW-0732">Signal</keyword>
<dbReference type="InterPro" id="IPR038352">
    <property type="entry name" value="Imelysin_sf"/>
</dbReference>
<evidence type="ECO:0000256" key="3">
    <source>
        <dbReference type="ARBA" id="ARBA00022729"/>
    </source>
</evidence>
<dbReference type="InterPro" id="IPR050894">
    <property type="entry name" value="EfeM/EfeO_iron_uptake"/>
</dbReference>
<dbReference type="GeneID" id="93450125"/>
<organism evidence="7 8">
    <name type="scientific">Paracoccus denitrificans (strain Pd 1222)</name>
    <dbReference type="NCBI Taxonomy" id="318586"/>
    <lineage>
        <taxon>Bacteria</taxon>
        <taxon>Pseudomonadati</taxon>
        <taxon>Pseudomonadota</taxon>
        <taxon>Alphaproteobacteria</taxon>
        <taxon>Rhodobacterales</taxon>
        <taxon>Paracoccaceae</taxon>
        <taxon>Paracoccus</taxon>
    </lineage>
</organism>
<comment type="similarity">
    <text evidence="2">Belongs to the EfeM/EfeO family.</text>
</comment>
<protein>
    <recommendedName>
        <fullName evidence="9">Iron uptake system protein EfeO</fullName>
    </recommendedName>
</protein>
<feature type="domain" description="EfeO-type cupredoxin-like" evidence="6">
    <location>
        <begin position="20"/>
        <end position="125"/>
    </location>
</feature>
<dbReference type="Proteomes" id="UP000000361">
    <property type="component" value="Chromosome 1"/>
</dbReference>
<dbReference type="AlphaFoldDB" id="A1B2T7"/>
<dbReference type="HOGENOM" id="CLU_050342_2_1_5"/>
<dbReference type="RefSeq" id="WP_011748029.1">
    <property type="nucleotide sequence ID" value="NC_008686.1"/>
</dbReference>
<dbReference type="InterPro" id="IPR028096">
    <property type="entry name" value="EfeO_Cupredoxin"/>
</dbReference>
<keyword evidence="4" id="KW-0472">Membrane</keyword>
<evidence type="ECO:0000256" key="4">
    <source>
        <dbReference type="SAM" id="Phobius"/>
    </source>
</evidence>
<dbReference type="KEGG" id="pde:Pden_1734"/>
<dbReference type="EnsemblBacteria" id="ABL69831">
    <property type="protein sequence ID" value="ABL69831"/>
    <property type="gene ID" value="Pden_1734"/>
</dbReference>
<dbReference type="eggNOG" id="COG2822">
    <property type="taxonomic scope" value="Bacteria"/>
</dbReference>
<reference evidence="8" key="1">
    <citation type="submission" date="2006-12" db="EMBL/GenBank/DDBJ databases">
        <title>Complete sequence of chromosome 1 of Paracoccus denitrificans PD1222.</title>
        <authorList>
            <person name="Copeland A."/>
            <person name="Lucas S."/>
            <person name="Lapidus A."/>
            <person name="Barry K."/>
            <person name="Detter J.C."/>
            <person name="Glavina del Rio T."/>
            <person name="Hammon N."/>
            <person name="Israni S."/>
            <person name="Dalin E."/>
            <person name="Tice H."/>
            <person name="Pitluck S."/>
            <person name="Munk A.C."/>
            <person name="Brettin T."/>
            <person name="Bruce D."/>
            <person name="Han C."/>
            <person name="Tapia R."/>
            <person name="Gilna P."/>
            <person name="Schmutz J."/>
            <person name="Larimer F."/>
            <person name="Land M."/>
            <person name="Hauser L."/>
            <person name="Kyrpides N."/>
            <person name="Lykidis A."/>
            <person name="Spiro S."/>
            <person name="Richardson D.J."/>
            <person name="Moir J.W.B."/>
            <person name="Ferguson S.J."/>
            <person name="van Spanning R.J.M."/>
            <person name="Richardson P."/>
        </authorList>
    </citation>
    <scope>NUCLEOTIDE SEQUENCE [LARGE SCALE GENOMIC DNA]</scope>
    <source>
        <strain evidence="8">Pd 1222</strain>
    </source>
</reference>
<evidence type="ECO:0000313" key="8">
    <source>
        <dbReference type="Proteomes" id="UP000000361"/>
    </source>
</evidence>
<feature type="domain" description="Imelysin-like" evidence="5">
    <location>
        <begin position="148"/>
        <end position="377"/>
    </location>
</feature>
<evidence type="ECO:0000313" key="7">
    <source>
        <dbReference type="EMBL" id="ABL69831.1"/>
    </source>
</evidence>
<dbReference type="OrthoDB" id="7348379at2"/>
<comment type="subcellular location">
    <subcellularLocation>
        <location evidence="1">Periplasm</location>
    </subcellularLocation>
</comment>